<sequence length="205" mass="22473">MGDLSIAERFGIDDFQLVLLRRMADHRPELVDDALRTLGATHTQLREAHKRWQARVHSRSFPGGARRYLTALGRPEAELARQVGDLACRALLWPVPLWPTLRFEILMAPGGAVWNEWLVRAPGDPGPRLGAVADLPVWGCTVEEVLRGYPSAVPLVGDAPSRARVGLADPASGEAFTAHFTWGLLQYVTPQQAGRTGGPRDSFVP</sequence>
<proteinExistence type="predicted"/>
<evidence type="ECO:0000313" key="1">
    <source>
        <dbReference type="EMBL" id="MBY8877814.1"/>
    </source>
</evidence>
<reference evidence="1 2" key="1">
    <citation type="submission" date="2021-08" db="EMBL/GenBank/DDBJ databases">
        <title>WGS of actinomycetes from Thailand.</title>
        <authorList>
            <person name="Thawai C."/>
        </authorList>
    </citation>
    <scope>NUCLEOTIDE SEQUENCE [LARGE SCALE GENOMIC DNA]</scope>
    <source>
        <strain evidence="1 2">PLK6-54</strain>
    </source>
</reference>
<comment type="caution">
    <text evidence="1">The sequence shown here is derived from an EMBL/GenBank/DDBJ whole genome shotgun (WGS) entry which is preliminary data.</text>
</comment>
<dbReference type="Proteomes" id="UP000778578">
    <property type="component" value="Unassembled WGS sequence"/>
</dbReference>
<keyword evidence="2" id="KW-1185">Reference proteome</keyword>
<evidence type="ECO:0000313" key="2">
    <source>
        <dbReference type="Proteomes" id="UP000778578"/>
    </source>
</evidence>
<gene>
    <name evidence="1" type="ORF">K7862_09255</name>
</gene>
<accession>A0ABS7Q7P6</accession>
<dbReference type="EMBL" id="JAINZZ010000007">
    <property type="protein sequence ID" value="MBY8877814.1"/>
    <property type="molecule type" value="Genomic_DNA"/>
</dbReference>
<organism evidence="1 2">
    <name type="scientific">Actinacidiphila acidipaludis</name>
    <dbReference type="NCBI Taxonomy" id="2873382"/>
    <lineage>
        <taxon>Bacteria</taxon>
        <taxon>Bacillati</taxon>
        <taxon>Actinomycetota</taxon>
        <taxon>Actinomycetes</taxon>
        <taxon>Kitasatosporales</taxon>
        <taxon>Streptomycetaceae</taxon>
        <taxon>Actinacidiphila</taxon>
    </lineage>
</organism>
<protein>
    <submittedName>
        <fullName evidence="1">Uncharacterized protein</fullName>
    </submittedName>
</protein>
<name>A0ABS7Q7P6_9ACTN</name>